<feature type="compositionally biased region" description="Basic and acidic residues" evidence="1">
    <location>
        <begin position="1"/>
        <end position="11"/>
    </location>
</feature>
<evidence type="ECO:0000313" key="3">
    <source>
        <dbReference type="Proteomes" id="UP001500033"/>
    </source>
</evidence>
<protein>
    <submittedName>
        <fullName evidence="2">Uncharacterized protein</fullName>
    </submittedName>
</protein>
<sequence>MSDEPGDHTEGSEEEPATPGSSRKQEGCPLQPVVLPPGLGGLSEAVRRAAVQGTGLTQRLMRDGFGVPPTVPVTGTALEVFTSSLLKFRSDSTASLLMNHRLPIAYQNAWYQRLHALRTLPVPADLLEKVAAAGAGVLPPNLRGIRAERWRLLIDVCQADGISVVWAPRGDIVAGLLDQNSPEERQAHLAERQEEVLDDVEESLHAIDHPLAEDWTELLLHGVEAHRAGHWEAAQALAANVLDSAMKSEGRRWVMASFPDVGFNPQAGSYKTLKALVDASLDFGELTLFDFVSYLTVIGMSPAFDETDADDQVFFNRHLGAHYASYRSYQPGFVLPVLLLAHGLLRKLDSDLVSDDRDDEEG</sequence>
<accession>A0ABN1S663</accession>
<keyword evidence="3" id="KW-1185">Reference proteome</keyword>
<comment type="caution">
    <text evidence="2">The sequence shown here is derived from an EMBL/GenBank/DDBJ whole genome shotgun (WGS) entry which is preliminary data.</text>
</comment>
<gene>
    <name evidence="2" type="ORF">GCM10009576_023820</name>
</gene>
<name>A0ABN1S663_9ACTN</name>
<feature type="region of interest" description="Disordered" evidence="1">
    <location>
        <begin position="1"/>
        <end position="32"/>
    </location>
</feature>
<evidence type="ECO:0000256" key="1">
    <source>
        <dbReference type="SAM" id="MobiDB-lite"/>
    </source>
</evidence>
<reference evidence="2 3" key="1">
    <citation type="journal article" date="2019" name="Int. J. Syst. Evol. Microbiol.">
        <title>The Global Catalogue of Microorganisms (GCM) 10K type strain sequencing project: providing services to taxonomists for standard genome sequencing and annotation.</title>
        <authorList>
            <consortium name="The Broad Institute Genomics Platform"/>
            <consortium name="The Broad Institute Genome Sequencing Center for Infectious Disease"/>
            <person name="Wu L."/>
            <person name="Ma J."/>
        </authorList>
    </citation>
    <scope>NUCLEOTIDE SEQUENCE [LARGE SCALE GENOMIC DNA]</scope>
    <source>
        <strain evidence="2 3">JCM 11445</strain>
    </source>
</reference>
<dbReference type="EMBL" id="BAAAIE010000011">
    <property type="protein sequence ID" value="GAA0975284.1"/>
    <property type="molecule type" value="Genomic_DNA"/>
</dbReference>
<evidence type="ECO:0000313" key="2">
    <source>
        <dbReference type="EMBL" id="GAA0975284.1"/>
    </source>
</evidence>
<organism evidence="2 3">
    <name type="scientific">Streptomyces rhizosphaericus</name>
    <dbReference type="NCBI Taxonomy" id="114699"/>
    <lineage>
        <taxon>Bacteria</taxon>
        <taxon>Bacillati</taxon>
        <taxon>Actinomycetota</taxon>
        <taxon>Actinomycetes</taxon>
        <taxon>Kitasatosporales</taxon>
        <taxon>Streptomycetaceae</taxon>
        <taxon>Streptomyces</taxon>
        <taxon>Streptomyces violaceusniger group</taxon>
    </lineage>
</organism>
<proteinExistence type="predicted"/>
<dbReference type="Proteomes" id="UP001500033">
    <property type="component" value="Unassembled WGS sequence"/>
</dbReference>